<dbReference type="PANTHER" id="PTHR19331">
    <property type="entry name" value="SCAVENGER RECEPTOR DOMAIN-CONTAINING"/>
    <property type="match status" value="1"/>
</dbReference>
<comment type="caution">
    <text evidence="9">Lacks conserved residue(s) required for the propagation of feature annotation.</text>
</comment>
<feature type="disulfide bond" evidence="9">
    <location>
        <begin position="132"/>
        <end position="142"/>
    </location>
</feature>
<dbReference type="PRINTS" id="PR00258">
    <property type="entry name" value="SPERACTRCPTR"/>
</dbReference>
<dbReference type="AlphaFoldDB" id="A0AA35X3V2"/>
<proteinExistence type="predicted"/>
<keyword evidence="4" id="KW-0677">Repeat</keyword>
<evidence type="ECO:0000256" key="7">
    <source>
        <dbReference type="ARBA" id="ARBA00023157"/>
    </source>
</evidence>
<keyword evidence="11" id="KW-0675">Receptor</keyword>
<dbReference type="InterPro" id="IPR001190">
    <property type="entry name" value="SRCR"/>
</dbReference>
<keyword evidence="3" id="KW-0732">Signal</keyword>
<dbReference type="SMART" id="SM00202">
    <property type="entry name" value="SR"/>
    <property type="match status" value="2"/>
</dbReference>
<evidence type="ECO:0000256" key="5">
    <source>
        <dbReference type="ARBA" id="ARBA00022989"/>
    </source>
</evidence>
<keyword evidence="12" id="KW-1185">Reference proteome</keyword>
<keyword evidence="2" id="KW-0812">Transmembrane</keyword>
<feature type="disulfide bond" evidence="9">
    <location>
        <begin position="240"/>
        <end position="250"/>
    </location>
</feature>
<reference evidence="11" key="1">
    <citation type="submission" date="2023-03" db="EMBL/GenBank/DDBJ databases">
        <authorList>
            <person name="Steffen K."/>
            <person name="Cardenas P."/>
        </authorList>
    </citation>
    <scope>NUCLEOTIDE SEQUENCE</scope>
</reference>
<organism evidence="11 12">
    <name type="scientific">Geodia barretti</name>
    <name type="common">Barrett's horny sponge</name>
    <dbReference type="NCBI Taxonomy" id="519541"/>
    <lineage>
        <taxon>Eukaryota</taxon>
        <taxon>Metazoa</taxon>
        <taxon>Porifera</taxon>
        <taxon>Demospongiae</taxon>
        <taxon>Heteroscleromorpha</taxon>
        <taxon>Tetractinellida</taxon>
        <taxon>Astrophorina</taxon>
        <taxon>Geodiidae</taxon>
        <taxon>Geodia</taxon>
    </lineage>
</organism>
<feature type="domain" description="SRCR" evidence="10">
    <location>
        <begin position="170"/>
        <end position="269"/>
    </location>
</feature>
<evidence type="ECO:0000256" key="1">
    <source>
        <dbReference type="ARBA" id="ARBA00004167"/>
    </source>
</evidence>
<keyword evidence="8" id="KW-0325">Glycoprotein</keyword>
<evidence type="ECO:0000256" key="3">
    <source>
        <dbReference type="ARBA" id="ARBA00022729"/>
    </source>
</evidence>
<keyword evidence="7 9" id="KW-1015">Disulfide bond</keyword>
<dbReference type="EMBL" id="CASHTH010003310">
    <property type="protein sequence ID" value="CAI8043194.1"/>
    <property type="molecule type" value="Genomic_DNA"/>
</dbReference>
<dbReference type="SUPFAM" id="SSF56487">
    <property type="entry name" value="SRCR-like"/>
    <property type="match status" value="2"/>
</dbReference>
<evidence type="ECO:0000313" key="12">
    <source>
        <dbReference type="Proteomes" id="UP001174909"/>
    </source>
</evidence>
<evidence type="ECO:0000256" key="6">
    <source>
        <dbReference type="ARBA" id="ARBA00023136"/>
    </source>
</evidence>
<sequence>MTTASDSQYTVIDDDDVEGTEELTVTWMGVEPHVEPGVKSATFTLTILDNEQVRIRLVDQRSGLERVNAKSGLVEVLWGSEWRSVCDDYWTYEAANVVCRQLRFLGFGATPILRGFFNADEPERYWLDDVKCEGYESSLFDCPHRGWGVDNCGQTERAGVQCLNESDIDVRIADDGDIFYLSGAVELRMGNEWRSLCCNHWTSEDAKVACRELGHSAEGAITIEAKAENGTNYWFDHVNCDGDEENLSACTYLRSTECKKGVRAGVTCLAAPSSGAFEN</sequence>
<dbReference type="InterPro" id="IPR036772">
    <property type="entry name" value="SRCR-like_dom_sf"/>
</dbReference>
<dbReference type="FunFam" id="3.10.250.10:FF:000016">
    <property type="entry name" value="Scavenger receptor cysteine-rich protein type 12"/>
    <property type="match status" value="2"/>
</dbReference>
<comment type="caution">
    <text evidence="11">The sequence shown here is derived from an EMBL/GenBank/DDBJ whole genome shotgun (WGS) entry which is preliminary data.</text>
</comment>
<accession>A0AA35X3V2</accession>
<evidence type="ECO:0000256" key="9">
    <source>
        <dbReference type="PROSITE-ProRule" id="PRU00196"/>
    </source>
</evidence>
<name>A0AA35X3V2_GEOBA</name>
<dbReference type="PANTHER" id="PTHR19331:SF465">
    <property type="entry name" value="EGG PEPTIDE SPERACT RECEPTOR"/>
    <property type="match status" value="1"/>
</dbReference>
<feature type="domain" description="SRCR" evidence="10">
    <location>
        <begin position="55"/>
        <end position="163"/>
    </location>
</feature>
<evidence type="ECO:0000256" key="8">
    <source>
        <dbReference type="ARBA" id="ARBA00023180"/>
    </source>
</evidence>
<evidence type="ECO:0000256" key="2">
    <source>
        <dbReference type="ARBA" id="ARBA00022692"/>
    </source>
</evidence>
<dbReference type="Pfam" id="PF00530">
    <property type="entry name" value="SRCR"/>
    <property type="match status" value="2"/>
</dbReference>
<protein>
    <submittedName>
        <fullName evidence="11">Scavenger receptor cysteine-rich type 1 protein M130</fullName>
    </submittedName>
</protein>
<evidence type="ECO:0000313" key="11">
    <source>
        <dbReference type="EMBL" id="CAI8043194.1"/>
    </source>
</evidence>
<dbReference type="PROSITE" id="PS50287">
    <property type="entry name" value="SRCR_2"/>
    <property type="match status" value="2"/>
</dbReference>
<gene>
    <name evidence="11" type="ORF">GBAR_LOCUS23960</name>
</gene>
<evidence type="ECO:0000256" key="4">
    <source>
        <dbReference type="ARBA" id="ARBA00022737"/>
    </source>
</evidence>
<keyword evidence="6" id="KW-0472">Membrane</keyword>
<comment type="subcellular location">
    <subcellularLocation>
        <location evidence="1">Membrane</location>
        <topology evidence="1">Single-pass membrane protein</topology>
    </subcellularLocation>
</comment>
<evidence type="ECO:0000259" key="10">
    <source>
        <dbReference type="PROSITE" id="PS50287"/>
    </source>
</evidence>
<keyword evidence="5" id="KW-1133">Transmembrane helix</keyword>
<dbReference type="Proteomes" id="UP001174909">
    <property type="component" value="Unassembled WGS sequence"/>
</dbReference>
<dbReference type="Gene3D" id="3.10.250.10">
    <property type="entry name" value="SRCR-like domain"/>
    <property type="match status" value="2"/>
</dbReference>
<dbReference type="GO" id="GO:0016020">
    <property type="term" value="C:membrane"/>
    <property type="evidence" value="ECO:0007669"/>
    <property type="project" value="UniProtKB-SubCell"/>
</dbReference>